<dbReference type="InterPro" id="IPR029044">
    <property type="entry name" value="Nucleotide-diphossugar_trans"/>
</dbReference>
<proteinExistence type="predicted"/>
<feature type="domain" description="Glycosyltransferase 2-like" evidence="1">
    <location>
        <begin position="27"/>
        <end position="196"/>
    </location>
</feature>
<gene>
    <name evidence="2" type="ORF">B0W48_06190</name>
</gene>
<evidence type="ECO:0000313" key="3">
    <source>
        <dbReference type="Proteomes" id="UP000188243"/>
    </source>
</evidence>
<evidence type="ECO:0000313" key="2">
    <source>
        <dbReference type="EMBL" id="AQP99427.1"/>
    </source>
</evidence>
<dbReference type="KEGG" id="paln:B0W48_06190"/>
<dbReference type="Gene3D" id="3.90.550.10">
    <property type="entry name" value="Spore Coat Polysaccharide Biosynthesis Protein SpsA, Chain A"/>
    <property type="match status" value="1"/>
</dbReference>
<dbReference type="InterPro" id="IPR001173">
    <property type="entry name" value="Glyco_trans_2-like"/>
</dbReference>
<dbReference type="AlphaFoldDB" id="A0A1Q2GWG7"/>
<dbReference type="PANTHER" id="PTHR22916">
    <property type="entry name" value="GLYCOSYLTRANSFERASE"/>
    <property type="match status" value="1"/>
</dbReference>
<organism evidence="2 3">
    <name type="scientific">Pseudoalteromonas aliena</name>
    <dbReference type="NCBI Taxonomy" id="247523"/>
    <lineage>
        <taxon>Bacteria</taxon>
        <taxon>Pseudomonadati</taxon>
        <taxon>Pseudomonadota</taxon>
        <taxon>Gammaproteobacteria</taxon>
        <taxon>Alteromonadales</taxon>
        <taxon>Pseudoalteromonadaceae</taxon>
        <taxon>Pseudoalteromonas</taxon>
    </lineage>
</organism>
<reference evidence="2 3" key="1">
    <citation type="submission" date="2017-02" db="EMBL/GenBank/DDBJ databases">
        <title>Complete genome sequence of the cold-active Pseudoalteromonas aliena strain EH1 isolated from Arctic seawater.</title>
        <authorList>
            <person name="Kim E."/>
            <person name="Heo E."/>
            <person name="Kim H."/>
            <person name="Kim D."/>
        </authorList>
    </citation>
    <scope>NUCLEOTIDE SEQUENCE [LARGE SCALE GENOMIC DNA]</scope>
    <source>
        <strain evidence="2 3">EH1</strain>
    </source>
</reference>
<sequence length="337" mass="39668">MFERLIAPSTEQQITKHWQYSDKVYTSIICTTFNQEDYIRDAINGFLAQITQYKFEIIIHDDLSTDNTRHIIKEYQQKYPSIIKLVLQDVNQFSMNINLPFKHSLAIAKGEYVALCEGDDFWVDGSKLQKQLIELNKRTNVNLCVHNAFTINSEGMAHPSYQFPVRDNSTHIIDYIEIYKVHSQFSPTASMFIRKSTLDSLPNFFYDAPIGDFFLEALSGINGVVYLHEKMSVYRRESHNSWSSETINNINKQKKHNICMLEAIERLECYTKGKYSSYIQLKKQFIYGQLCMQSLLQHKYLEAVKYFNKYCSKGFHLKSLLSLVYRCFKTFLRRRVF</sequence>
<dbReference type="PANTHER" id="PTHR22916:SF3">
    <property type="entry name" value="UDP-GLCNAC:BETAGAL BETA-1,3-N-ACETYLGLUCOSAMINYLTRANSFERASE-LIKE PROTEIN 1"/>
    <property type="match status" value="1"/>
</dbReference>
<dbReference type="STRING" id="247523.B0W48_06190"/>
<accession>A0A1Q2GWG7</accession>
<dbReference type="RefSeq" id="WP_077536122.1">
    <property type="nucleotide sequence ID" value="NZ_CP019628.1"/>
</dbReference>
<dbReference type="Pfam" id="PF00535">
    <property type="entry name" value="Glycos_transf_2"/>
    <property type="match status" value="1"/>
</dbReference>
<protein>
    <recommendedName>
        <fullName evidence="1">Glycosyltransferase 2-like domain-containing protein</fullName>
    </recommendedName>
</protein>
<evidence type="ECO:0000259" key="1">
    <source>
        <dbReference type="Pfam" id="PF00535"/>
    </source>
</evidence>
<dbReference type="SUPFAM" id="SSF53448">
    <property type="entry name" value="Nucleotide-diphospho-sugar transferases"/>
    <property type="match status" value="1"/>
</dbReference>
<dbReference type="GO" id="GO:0016758">
    <property type="term" value="F:hexosyltransferase activity"/>
    <property type="evidence" value="ECO:0007669"/>
    <property type="project" value="UniProtKB-ARBA"/>
</dbReference>
<dbReference type="EMBL" id="CP019628">
    <property type="protein sequence ID" value="AQP99427.1"/>
    <property type="molecule type" value="Genomic_DNA"/>
</dbReference>
<dbReference type="Proteomes" id="UP000188243">
    <property type="component" value="Chromosome"/>
</dbReference>
<name>A0A1Q2GWG7_9GAMM</name>